<accession>A0A2N5XX25</accession>
<sequence>MKFTKQAILTWIATSTLCMTLPVSTNAAGIQAGVSSKDEWCGPCKMVDGTNQTDPIVEEKVRRRKAKKIVILPDPRARSTDLKIESTRGKNN</sequence>
<feature type="signal peptide" evidence="1">
    <location>
        <begin position="1"/>
        <end position="27"/>
    </location>
</feature>
<reference evidence="2 3" key="1">
    <citation type="submission" date="2018-01" db="EMBL/GenBank/DDBJ databases">
        <title>The draft genome sequence of Cohaesibacter sp. H1304.</title>
        <authorList>
            <person name="Wang N.-N."/>
            <person name="Du Z.-J."/>
        </authorList>
    </citation>
    <scope>NUCLEOTIDE SEQUENCE [LARGE SCALE GENOMIC DNA]</scope>
    <source>
        <strain evidence="2 3">H1304</strain>
    </source>
</reference>
<evidence type="ECO:0000313" key="2">
    <source>
        <dbReference type="EMBL" id="PLW79007.1"/>
    </source>
</evidence>
<evidence type="ECO:0000313" key="3">
    <source>
        <dbReference type="Proteomes" id="UP000234881"/>
    </source>
</evidence>
<dbReference type="RefSeq" id="WP_101532089.1">
    <property type="nucleotide sequence ID" value="NZ_JBFHIU010000143.1"/>
</dbReference>
<gene>
    <name evidence="2" type="ORF">C0081_01870</name>
</gene>
<keyword evidence="3" id="KW-1185">Reference proteome</keyword>
<dbReference type="Proteomes" id="UP000234881">
    <property type="component" value="Unassembled WGS sequence"/>
</dbReference>
<feature type="chain" id="PRO_5014730308" evidence="1">
    <location>
        <begin position="28"/>
        <end position="92"/>
    </location>
</feature>
<name>A0A2N5XX25_9HYPH</name>
<proteinExistence type="predicted"/>
<dbReference type="EMBL" id="PKUQ01000001">
    <property type="protein sequence ID" value="PLW79007.1"/>
    <property type="molecule type" value="Genomic_DNA"/>
</dbReference>
<keyword evidence="1" id="KW-0732">Signal</keyword>
<evidence type="ECO:0000256" key="1">
    <source>
        <dbReference type="SAM" id="SignalP"/>
    </source>
</evidence>
<organism evidence="2 3">
    <name type="scientific">Cohaesibacter celericrescens</name>
    <dbReference type="NCBI Taxonomy" id="2067669"/>
    <lineage>
        <taxon>Bacteria</taxon>
        <taxon>Pseudomonadati</taxon>
        <taxon>Pseudomonadota</taxon>
        <taxon>Alphaproteobacteria</taxon>
        <taxon>Hyphomicrobiales</taxon>
        <taxon>Cohaesibacteraceae</taxon>
    </lineage>
</organism>
<dbReference type="AlphaFoldDB" id="A0A2N5XX25"/>
<comment type="caution">
    <text evidence="2">The sequence shown here is derived from an EMBL/GenBank/DDBJ whole genome shotgun (WGS) entry which is preliminary data.</text>
</comment>
<protein>
    <submittedName>
        <fullName evidence="2">Uncharacterized protein</fullName>
    </submittedName>
</protein>